<feature type="binding site" evidence="6">
    <location>
        <position position="33"/>
    </location>
    <ligand>
        <name>NAD(+)</name>
        <dbReference type="ChEBI" id="CHEBI:57540"/>
    </ligand>
</feature>
<dbReference type="OrthoDB" id="9771883at2"/>
<evidence type="ECO:0000256" key="1">
    <source>
        <dbReference type="ARBA" id="ARBA00005086"/>
    </source>
</evidence>
<accession>A0A0L6TX77</accession>
<evidence type="ECO:0000256" key="5">
    <source>
        <dbReference type="PIRSR" id="PIRSR000105-1"/>
    </source>
</evidence>
<feature type="binding site" evidence="6">
    <location>
        <position position="275"/>
    </location>
    <ligand>
        <name>NAD(+)</name>
        <dbReference type="ChEBI" id="CHEBI:57540"/>
    </ligand>
</feature>
<sequence>MSITTIGIIGSGAMGTGIAHIMAQYGYKVLLSDMNNEHLVKAINSIENILDSKIRKGKWTEDKKAELLRNIKTTSDLNDMKEVDLIIEAIYENMDAKSHLFSSLEKICKSETIFATNTSTMSITKLASAVNRPERMVGLHFFNPAPVMKLVEIIRGYYTSDEIIIELAELVRSIGKESIEVKKDTPGFVVNRLMLTQFREALLVLEEGIASVEDIDKAMTLGLNHPMGPFTLMDYTGNDIALDTLEYMHSELAQPNWAPPIVLKRIVNAGRIGKKVQKGWFDYKKG</sequence>
<feature type="binding site" evidence="6">
    <location>
        <position position="143"/>
    </location>
    <ligand>
        <name>NAD(+)</name>
        <dbReference type="ChEBI" id="CHEBI:57540"/>
    </ligand>
</feature>
<comment type="caution">
    <text evidence="9">The sequence shown here is derived from an EMBL/GenBank/DDBJ whole genome shotgun (WGS) entry which is preliminary data.</text>
</comment>
<evidence type="ECO:0000313" key="10">
    <source>
        <dbReference type="Proteomes" id="UP000036873"/>
    </source>
</evidence>
<dbReference type="STRING" id="52689.AKG39_15495"/>
<feature type="domain" description="3-hydroxyacyl-CoA dehydrogenase NAD binding" evidence="8">
    <location>
        <begin position="5"/>
        <end position="184"/>
    </location>
</feature>
<dbReference type="GO" id="GO:0008691">
    <property type="term" value="F:3-hydroxybutyryl-CoA dehydrogenase activity"/>
    <property type="evidence" value="ECO:0007669"/>
    <property type="project" value="TreeGrafter"/>
</dbReference>
<keyword evidence="6" id="KW-0520">NAD</keyword>
<dbReference type="PIRSF" id="PIRSF000105">
    <property type="entry name" value="HCDH"/>
    <property type="match status" value="1"/>
</dbReference>
<dbReference type="FunFam" id="3.40.50.720:FF:000009">
    <property type="entry name" value="Fatty oxidation complex, alpha subunit"/>
    <property type="match status" value="1"/>
</dbReference>
<evidence type="ECO:0000256" key="2">
    <source>
        <dbReference type="ARBA" id="ARBA00009463"/>
    </source>
</evidence>
<dbReference type="Gene3D" id="3.40.50.720">
    <property type="entry name" value="NAD(P)-binding Rossmann-like Domain"/>
    <property type="match status" value="1"/>
</dbReference>
<comment type="similarity">
    <text evidence="2">Belongs to the 3-hydroxyacyl-CoA dehydrogenase family.</text>
</comment>
<dbReference type="EMBL" id="LGYO01000042">
    <property type="protein sequence ID" value="KNZ40856.1"/>
    <property type="molecule type" value="Genomic_DNA"/>
</dbReference>
<dbReference type="Proteomes" id="UP000036873">
    <property type="component" value="Unassembled WGS sequence"/>
</dbReference>
<comment type="pathway">
    <text evidence="1">Lipid metabolism; butanoate metabolism.</text>
</comment>
<feature type="domain" description="3-hydroxyacyl-CoA dehydrogenase C-terminal" evidence="7">
    <location>
        <begin position="187"/>
        <end position="283"/>
    </location>
</feature>
<dbReference type="PANTHER" id="PTHR48075">
    <property type="entry name" value="3-HYDROXYACYL-COA DEHYDROGENASE FAMILY PROTEIN"/>
    <property type="match status" value="1"/>
</dbReference>
<dbReference type="InterPro" id="IPR006176">
    <property type="entry name" value="3-OHacyl-CoA_DH_NAD-bd"/>
</dbReference>
<feature type="site" description="Important for catalytic activity" evidence="5">
    <location>
        <position position="140"/>
    </location>
</feature>
<dbReference type="InterPro" id="IPR022694">
    <property type="entry name" value="3-OHacyl-CoA_DH"/>
</dbReference>
<reference evidence="10" key="1">
    <citation type="submission" date="2015-07" db="EMBL/GenBank/DDBJ databases">
        <title>Draft genome sequence of Acetobacterium bakii DSM 8293, a potential psychrophilic chemical producer through syngas fermentation.</title>
        <authorList>
            <person name="Song Y."/>
            <person name="Hwang S."/>
            <person name="Cho B.-K."/>
        </authorList>
    </citation>
    <scope>NUCLEOTIDE SEQUENCE [LARGE SCALE GENOMIC DNA]</scope>
    <source>
        <strain evidence="10">DSM 8239</strain>
    </source>
</reference>
<dbReference type="PANTHER" id="PTHR48075:SF5">
    <property type="entry name" value="3-HYDROXYBUTYRYL-COA DEHYDROGENASE"/>
    <property type="match status" value="1"/>
</dbReference>
<organism evidence="9 10">
    <name type="scientific">Acetobacterium bakii</name>
    <dbReference type="NCBI Taxonomy" id="52689"/>
    <lineage>
        <taxon>Bacteria</taxon>
        <taxon>Bacillati</taxon>
        <taxon>Bacillota</taxon>
        <taxon>Clostridia</taxon>
        <taxon>Eubacteriales</taxon>
        <taxon>Eubacteriaceae</taxon>
        <taxon>Acetobacterium</taxon>
    </lineage>
</organism>
<evidence type="ECO:0000313" key="9">
    <source>
        <dbReference type="EMBL" id="KNZ40856.1"/>
    </source>
</evidence>
<dbReference type="GO" id="GO:0070403">
    <property type="term" value="F:NAD+ binding"/>
    <property type="evidence" value="ECO:0007669"/>
    <property type="project" value="InterPro"/>
</dbReference>
<dbReference type="SUPFAM" id="SSF48179">
    <property type="entry name" value="6-phosphogluconate dehydrogenase C-terminal domain-like"/>
    <property type="match status" value="1"/>
</dbReference>
<keyword evidence="10" id="KW-1185">Reference proteome</keyword>
<dbReference type="Pfam" id="PF00725">
    <property type="entry name" value="3HCDH"/>
    <property type="match status" value="1"/>
</dbReference>
<name>A0A0L6TX77_9FIRM</name>
<dbReference type="Pfam" id="PF02737">
    <property type="entry name" value="3HCDH_N"/>
    <property type="match status" value="1"/>
</dbReference>
<dbReference type="InterPro" id="IPR013328">
    <property type="entry name" value="6PGD_dom2"/>
</dbReference>
<dbReference type="InterPro" id="IPR036291">
    <property type="entry name" value="NAD(P)-bd_dom_sf"/>
</dbReference>
<evidence type="ECO:0000256" key="4">
    <source>
        <dbReference type="ARBA" id="ARBA00067747"/>
    </source>
</evidence>
<dbReference type="InterPro" id="IPR006108">
    <property type="entry name" value="3HC_DH_C"/>
</dbReference>
<protein>
    <recommendedName>
        <fullName evidence="4">3-hydroxybutyryl-CoA dehydrogenase</fullName>
    </recommendedName>
</protein>
<dbReference type="Gene3D" id="1.10.1040.10">
    <property type="entry name" value="N-(1-d-carboxylethyl)-l-norvaline Dehydrogenase, domain 2"/>
    <property type="match status" value="1"/>
</dbReference>
<feature type="binding site" evidence="6">
    <location>
        <position position="92"/>
    </location>
    <ligand>
        <name>NAD(+)</name>
        <dbReference type="ChEBI" id="CHEBI:57540"/>
    </ligand>
</feature>
<feature type="binding site" evidence="6">
    <location>
        <begin position="10"/>
        <end position="15"/>
    </location>
    <ligand>
        <name>NAD(+)</name>
        <dbReference type="ChEBI" id="CHEBI:57540"/>
    </ligand>
</feature>
<dbReference type="RefSeq" id="WP_050741315.1">
    <property type="nucleotide sequence ID" value="NZ_LGYO01000042.1"/>
</dbReference>
<dbReference type="AlphaFoldDB" id="A0A0L6TX77"/>
<gene>
    <name evidence="9" type="ORF">AKG39_15495</name>
</gene>
<dbReference type="SUPFAM" id="SSF51735">
    <property type="entry name" value="NAD(P)-binding Rossmann-fold domains"/>
    <property type="match status" value="1"/>
</dbReference>
<dbReference type="GO" id="GO:0006635">
    <property type="term" value="P:fatty acid beta-oxidation"/>
    <property type="evidence" value="ECO:0007669"/>
    <property type="project" value="TreeGrafter"/>
</dbReference>
<keyword evidence="3" id="KW-0560">Oxidoreductase</keyword>
<evidence type="ECO:0000259" key="8">
    <source>
        <dbReference type="Pfam" id="PF02737"/>
    </source>
</evidence>
<dbReference type="InterPro" id="IPR008927">
    <property type="entry name" value="6-PGluconate_DH-like_C_sf"/>
</dbReference>
<feature type="binding site" evidence="6">
    <location>
        <position position="97"/>
    </location>
    <ligand>
        <name>NAD(+)</name>
        <dbReference type="ChEBI" id="CHEBI:57540"/>
    </ligand>
</feature>
<evidence type="ECO:0000256" key="3">
    <source>
        <dbReference type="ARBA" id="ARBA00023002"/>
    </source>
</evidence>
<proteinExistence type="inferred from homology"/>
<evidence type="ECO:0000256" key="6">
    <source>
        <dbReference type="PIRSR" id="PIRSR000105-2"/>
    </source>
</evidence>
<evidence type="ECO:0000259" key="7">
    <source>
        <dbReference type="Pfam" id="PF00725"/>
    </source>
</evidence>
<dbReference type="PATRIC" id="fig|52689.4.peg.2622"/>
<feature type="binding site" evidence="6">
    <location>
        <position position="119"/>
    </location>
    <ligand>
        <name>NAD(+)</name>
        <dbReference type="ChEBI" id="CHEBI:57540"/>
    </ligand>
</feature>